<keyword evidence="6 7" id="KW-0739">Sodium transport</keyword>
<sequence>MSDGSQSKPTIPALQRLTEQAQHYAQVIRSIEAMSGIVLLVFTAIALIWANSMYAQSYLDFLHSPIGFNLGTMEVNTTVHFVINDVLMTIFFLVVGAEVRHEIHDGALADIKMASLPIIAACGGVIVPALIYLAFNRGEHGILQGWAIPTATDIAFAVGILALLGKSVPTSARIFLLTLAIIDDIIAVLIIALFYTESLNFAALSFVAIGLVLVMLFQRMGIFAMPPYIVPGLLIWYGLFKVGVHPSLAGVILGLLTPVISRPSTFSPAQQAERALQHIQQQPDNPTAIEQLRIANRELRSPVHRVSYQLAPWVAFLIMPLFALANAGVNISQVSLDYVGANEVVLGIAVALVLGKPLGIFLITWISVRLGIGKLSDQFSYSWLLLVSCLAGIGFTMSIFIATLAFSQDQILMDAAKLGVLIGSFIAAVIGIVLGIYLKRKN</sequence>
<reference evidence="8 9" key="1">
    <citation type="submission" date="2019-03" db="EMBL/GenBank/DDBJ databases">
        <title>Genomic analyses of the natural microbiome of Caenorhabditis elegans.</title>
        <authorList>
            <person name="Samuel B."/>
        </authorList>
    </citation>
    <scope>NUCLEOTIDE SEQUENCE [LARGE SCALE GENOMIC DNA]</scope>
    <source>
        <strain evidence="8 9">JUb89</strain>
    </source>
</reference>
<dbReference type="AlphaFoldDB" id="A0A4R1XRG0"/>
<evidence type="ECO:0000256" key="5">
    <source>
        <dbReference type="ARBA" id="ARBA00023136"/>
    </source>
</evidence>
<feature type="transmembrane region" description="Helical" evidence="7">
    <location>
        <begin position="174"/>
        <end position="195"/>
    </location>
</feature>
<keyword evidence="7" id="KW-0813">Transport</keyword>
<evidence type="ECO:0000313" key="8">
    <source>
        <dbReference type="EMBL" id="TCM65792.1"/>
    </source>
</evidence>
<dbReference type="GO" id="GO:0015385">
    <property type="term" value="F:sodium:proton antiporter activity"/>
    <property type="evidence" value="ECO:0007669"/>
    <property type="project" value="UniProtKB-UniRule"/>
</dbReference>
<feature type="transmembrane region" description="Helical" evidence="7">
    <location>
        <begin position="146"/>
        <end position="165"/>
    </location>
</feature>
<gene>
    <name evidence="7" type="primary">nhaA</name>
    <name evidence="8" type="ORF">EC844_11429</name>
</gene>
<comment type="function">
    <text evidence="7">Na(+)/H(+) antiporter that extrudes sodium in exchange for external protons.</text>
</comment>
<comment type="similarity">
    <text evidence="7">Belongs to the NhaA Na(+)/H(+) (TC 2.A.33) antiporter family.</text>
</comment>
<comment type="subcellular location">
    <subcellularLocation>
        <location evidence="1">Cell inner membrane</location>
        <topology evidence="1">Multi-pass membrane protein</topology>
    </subcellularLocation>
    <subcellularLocation>
        <location evidence="7">Cell membrane</location>
        <topology evidence="7">Multi-pass membrane protein</topology>
    </subcellularLocation>
</comment>
<keyword evidence="5 7" id="KW-0472">Membrane</keyword>
<keyword evidence="7" id="KW-0915">Sodium</keyword>
<evidence type="ECO:0000256" key="7">
    <source>
        <dbReference type="HAMAP-Rule" id="MF_01844"/>
    </source>
</evidence>
<organism evidence="8 9">
    <name type="scientific">Acinetobacter calcoaceticus</name>
    <dbReference type="NCBI Taxonomy" id="471"/>
    <lineage>
        <taxon>Bacteria</taxon>
        <taxon>Pseudomonadati</taxon>
        <taxon>Pseudomonadota</taxon>
        <taxon>Gammaproteobacteria</taxon>
        <taxon>Moraxellales</taxon>
        <taxon>Moraxellaceae</taxon>
        <taxon>Acinetobacter</taxon>
        <taxon>Acinetobacter calcoaceticus/baumannii complex</taxon>
    </lineage>
</organism>
<keyword evidence="7" id="KW-0050">Antiport</keyword>
<accession>A0A4R1XRG0</accession>
<keyword evidence="4 7" id="KW-1133">Transmembrane helix</keyword>
<evidence type="ECO:0000256" key="2">
    <source>
        <dbReference type="ARBA" id="ARBA00022475"/>
    </source>
</evidence>
<comment type="catalytic activity">
    <reaction evidence="7">
        <text>Na(+)(in) + 2 H(+)(out) = Na(+)(out) + 2 H(+)(in)</text>
        <dbReference type="Rhea" id="RHEA:29251"/>
        <dbReference type="ChEBI" id="CHEBI:15378"/>
        <dbReference type="ChEBI" id="CHEBI:29101"/>
    </reaction>
</comment>
<dbReference type="GO" id="GO:0006885">
    <property type="term" value="P:regulation of pH"/>
    <property type="evidence" value="ECO:0007669"/>
    <property type="project" value="UniProtKB-UniRule"/>
</dbReference>
<dbReference type="Proteomes" id="UP000294963">
    <property type="component" value="Unassembled WGS sequence"/>
</dbReference>
<evidence type="ECO:0000256" key="1">
    <source>
        <dbReference type="ARBA" id="ARBA00004429"/>
    </source>
</evidence>
<dbReference type="HAMAP" id="MF_01844">
    <property type="entry name" value="NhaA"/>
    <property type="match status" value="1"/>
</dbReference>
<feature type="transmembrane region" description="Helical" evidence="7">
    <location>
        <begin position="234"/>
        <end position="256"/>
    </location>
</feature>
<evidence type="ECO:0000256" key="6">
    <source>
        <dbReference type="ARBA" id="ARBA00023201"/>
    </source>
</evidence>
<dbReference type="GO" id="GO:0005886">
    <property type="term" value="C:plasma membrane"/>
    <property type="evidence" value="ECO:0007669"/>
    <property type="project" value="UniProtKB-SubCell"/>
</dbReference>
<dbReference type="InterPro" id="IPR023171">
    <property type="entry name" value="Na/H_antiporter_dom_sf"/>
</dbReference>
<comment type="caution">
    <text evidence="8">The sequence shown here is derived from an EMBL/GenBank/DDBJ whole genome shotgun (WGS) entry which is preliminary data.</text>
</comment>
<keyword evidence="3 7" id="KW-0812">Transmembrane</keyword>
<feature type="transmembrane region" description="Helical" evidence="7">
    <location>
        <begin position="111"/>
        <end position="134"/>
    </location>
</feature>
<dbReference type="Pfam" id="PF06965">
    <property type="entry name" value="Na_H_antiport_1"/>
    <property type="match status" value="1"/>
</dbReference>
<keyword evidence="7" id="KW-0406">Ion transport</keyword>
<dbReference type="PANTHER" id="PTHR30341">
    <property type="entry name" value="SODIUM ION/PROTON ANTIPORTER NHAA-RELATED"/>
    <property type="match status" value="1"/>
</dbReference>
<keyword evidence="2 7" id="KW-1003">Cell membrane</keyword>
<feature type="transmembrane region" description="Helical" evidence="7">
    <location>
        <begin position="310"/>
        <end position="332"/>
    </location>
</feature>
<evidence type="ECO:0000313" key="9">
    <source>
        <dbReference type="Proteomes" id="UP000294963"/>
    </source>
</evidence>
<dbReference type="Gene3D" id="1.20.1530.10">
    <property type="entry name" value="Na+/H+ antiporter like domain"/>
    <property type="match status" value="1"/>
</dbReference>
<feature type="transmembrane region" description="Helical" evidence="7">
    <location>
        <begin position="201"/>
        <end position="222"/>
    </location>
</feature>
<feature type="transmembrane region" description="Helical" evidence="7">
    <location>
        <begin position="37"/>
        <end position="59"/>
    </location>
</feature>
<dbReference type="InterPro" id="IPR004670">
    <property type="entry name" value="NhaA"/>
</dbReference>
<feature type="transmembrane region" description="Helical" evidence="7">
    <location>
        <begin position="344"/>
        <end position="368"/>
    </location>
</feature>
<feature type="transmembrane region" description="Helical" evidence="7">
    <location>
        <begin position="79"/>
        <end position="99"/>
    </location>
</feature>
<dbReference type="NCBIfam" id="TIGR00773">
    <property type="entry name" value="NhaA"/>
    <property type="match status" value="1"/>
</dbReference>
<evidence type="ECO:0000256" key="4">
    <source>
        <dbReference type="ARBA" id="ARBA00022989"/>
    </source>
</evidence>
<evidence type="ECO:0000256" key="3">
    <source>
        <dbReference type="ARBA" id="ARBA00022692"/>
    </source>
</evidence>
<keyword evidence="9" id="KW-1185">Reference proteome</keyword>
<dbReference type="PANTHER" id="PTHR30341:SF0">
    <property type="entry name" value="NA(+)_H(+) ANTIPORTER NHAA"/>
    <property type="match status" value="1"/>
</dbReference>
<dbReference type="EMBL" id="SLVJ01000014">
    <property type="protein sequence ID" value="TCM65792.1"/>
    <property type="molecule type" value="Genomic_DNA"/>
</dbReference>
<feature type="transmembrane region" description="Helical" evidence="7">
    <location>
        <begin position="380"/>
        <end position="406"/>
    </location>
</feature>
<name>A0A4R1XRG0_ACICA</name>
<proteinExistence type="inferred from homology"/>
<protein>
    <recommendedName>
        <fullName evidence="7">Na(+)/H(+) antiporter NhaA</fullName>
    </recommendedName>
    <alternativeName>
        <fullName evidence="7">Sodium/proton antiporter NhaA</fullName>
    </alternativeName>
</protein>
<feature type="transmembrane region" description="Helical" evidence="7">
    <location>
        <begin position="418"/>
        <end position="438"/>
    </location>
</feature>